<dbReference type="InterPro" id="IPR005467">
    <property type="entry name" value="His_kinase_dom"/>
</dbReference>
<name>A0A380A603_9GAMM</name>
<accession>A0A380A603</accession>
<dbReference type="InterPro" id="IPR003594">
    <property type="entry name" value="HATPase_dom"/>
</dbReference>
<organism evidence="6 7">
    <name type="scientific">Shewanella algae</name>
    <dbReference type="NCBI Taxonomy" id="38313"/>
    <lineage>
        <taxon>Bacteria</taxon>
        <taxon>Pseudomonadati</taxon>
        <taxon>Pseudomonadota</taxon>
        <taxon>Gammaproteobacteria</taxon>
        <taxon>Alteromonadales</taxon>
        <taxon>Shewanellaceae</taxon>
        <taxon>Shewanella</taxon>
    </lineage>
</organism>
<evidence type="ECO:0000259" key="5">
    <source>
        <dbReference type="PROSITE" id="PS50109"/>
    </source>
</evidence>
<dbReference type="EMBL" id="UGYO01000001">
    <property type="protein sequence ID" value="SUI74170.1"/>
    <property type="molecule type" value="Genomic_DNA"/>
</dbReference>
<dbReference type="AlphaFoldDB" id="A0A380A603"/>
<evidence type="ECO:0000313" key="6">
    <source>
        <dbReference type="EMBL" id="SUI74170.1"/>
    </source>
</evidence>
<dbReference type="SUPFAM" id="SSF47384">
    <property type="entry name" value="Homodimeric domain of signal transducing histidine kinase"/>
    <property type="match status" value="1"/>
</dbReference>
<dbReference type="PANTHER" id="PTHR43065:SF42">
    <property type="entry name" value="TWO-COMPONENT SENSOR PPRA"/>
    <property type="match status" value="1"/>
</dbReference>
<feature type="chain" id="PRO_5016656950" description="histidine kinase" evidence="4">
    <location>
        <begin position="21"/>
        <end position="621"/>
    </location>
</feature>
<keyword evidence="7" id="KW-1185">Reference proteome</keyword>
<dbReference type="SUPFAM" id="SSF53850">
    <property type="entry name" value="Periplasmic binding protein-like II"/>
    <property type="match status" value="1"/>
</dbReference>
<keyword evidence="4" id="KW-0732">Signal</keyword>
<dbReference type="Proteomes" id="UP000254069">
    <property type="component" value="Unassembled WGS sequence"/>
</dbReference>
<dbReference type="Gene3D" id="3.30.565.10">
    <property type="entry name" value="Histidine kinase-like ATPase, C-terminal domain"/>
    <property type="match status" value="1"/>
</dbReference>
<dbReference type="SUPFAM" id="SSF55874">
    <property type="entry name" value="ATPase domain of HSP90 chaperone/DNA topoisomerase II/histidine kinase"/>
    <property type="match status" value="1"/>
</dbReference>
<dbReference type="InterPro" id="IPR036890">
    <property type="entry name" value="HATPase_C_sf"/>
</dbReference>
<dbReference type="EC" id="2.7.13.3" evidence="2"/>
<dbReference type="Pfam" id="PF12974">
    <property type="entry name" value="Phosphonate-bd"/>
    <property type="match status" value="1"/>
</dbReference>
<reference evidence="6 7" key="1">
    <citation type="submission" date="2018-06" db="EMBL/GenBank/DDBJ databases">
        <authorList>
            <consortium name="Pathogen Informatics"/>
            <person name="Doyle S."/>
        </authorList>
    </citation>
    <scope>NUCLEOTIDE SEQUENCE [LARGE SCALE GENOMIC DNA]</scope>
    <source>
        <strain evidence="6 7">NCTC10738</strain>
    </source>
</reference>
<proteinExistence type="predicted"/>
<keyword evidence="6" id="KW-0808">Transferase</keyword>
<feature type="signal peptide" evidence="4">
    <location>
        <begin position="1"/>
        <end position="20"/>
    </location>
</feature>
<evidence type="ECO:0000313" key="7">
    <source>
        <dbReference type="Proteomes" id="UP000254069"/>
    </source>
</evidence>
<dbReference type="SMART" id="SM00388">
    <property type="entry name" value="HisKA"/>
    <property type="match status" value="1"/>
</dbReference>
<dbReference type="SMART" id="SM00387">
    <property type="entry name" value="HATPase_c"/>
    <property type="match status" value="1"/>
</dbReference>
<protein>
    <recommendedName>
        <fullName evidence="2">histidine kinase</fullName>
        <ecNumber evidence="2">2.7.13.3</ecNumber>
    </recommendedName>
</protein>
<dbReference type="PANTHER" id="PTHR43065">
    <property type="entry name" value="SENSOR HISTIDINE KINASE"/>
    <property type="match status" value="1"/>
</dbReference>
<sequence length="621" mass="68771">MAKILILILLLGAGCASASAQLYEPATDAEMGDEPIEAVFRVGVLANHGVAQAKERWRPMMRYLSQQLPGNRFEVEPLTFDQMSQQLLEHRIHFIVTNPGQYLSLSSKLPLSWLATMRSRKHQGTTFAISSAIIVRADSPVRNIEELRGATVVASDPQALGGYQATVGLLNKRGFAAKRFFGEVRFLGFPLEPLVYQVRDRTVDAAITPFCTLEEMVETGLVQRQDYRVINGVKPEGYDCETSSALYPNWSFAASDLVPSHITQSVTRALFDLPSDSEAAIKADTMGWTAPISQLKVIKLYEELDLHGGPPPLYEAAIDWVRKNKEWGGALLLLFLISTLYHLWLEYKFRQKSEFLLATERQLRDKELQLERMQSAAILGEIGAGLAHELNQPIAAITQYSEGAMMVLEQRAAEGCGERADAMREVLTKINNQSIRAGAVVHRIRGLLRRRRAESEPVVIESLLRDALALFQRPMEQQGVELKISRRGPERPLLGDAVGLSQMLVNLLKNAMDALDAVSGKREIQLKLDYQAAPPAAGTKGEWLLLELLDTGTGLSASAAELMLSFATTKEDGLGLGLAICRDVVTQHNGHLELENRRECRGCRVRVWLPLGATALSEKKP</sequence>
<gene>
    <name evidence="6" type="primary">fixL_4</name>
    <name evidence="6" type="ORF">NCTC10738_02263</name>
</gene>
<evidence type="ECO:0000256" key="4">
    <source>
        <dbReference type="SAM" id="SignalP"/>
    </source>
</evidence>
<dbReference type="PROSITE" id="PS50109">
    <property type="entry name" value="HIS_KIN"/>
    <property type="match status" value="1"/>
</dbReference>
<evidence type="ECO:0000256" key="2">
    <source>
        <dbReference type="ARBA" id="ARBA00012438"/>
    </source>
</evidence>
<dbReference type="CDD" id="cd00082">
    <property type="entry name" value="HisKA"/>
    <property type="match status" value="1"/>
</dbReference>
<dbReference type="PRINTS" id="PR00344">
    <property type="entry name" value="BCTRLSENSOR"/>
</dbReference>
<dbReference type="GO" id="GO:0000155">
    <property type="term" value="F:phosphorelay sensor kinase activity"/>
    <property type="evidence" value="ECO:0007669"/>
    <property type="project" value="InterPro"/>
</dbReference>
<dbReference type="Gene3D" id="1.10.287.130">
    <property type="match status" value="1"/>
</dbReference>
<feature type="domain" description="Histidine kinase" evidence="5">
    <location>
        <begin position="385"/>
        <end position="613"/>
    </location>
</feature>
<dbReference type="InterPro" id="IPR004358">
    <property type="entry name" value="Sig_transdc_His_kin-like_C"/>
</dbReference>
<evidence type="ECO:0000256" key="3">
    <source>
        <dbReference type="ARBA" id="ARBA00022553"/>
    </source>
</evidence>
<dbReference type="InterPro" id="IPR036097">
    <property type="entry name" value="HisK_dim/P_sf"/>
</dbReference>
<keyword evidence="3" id="KW-0597">Phosphoprotein</keyword>
<dbReference type="Gene3D" id="3.40.190.10">
    <property type="entry name" value="Periplasmic binding protein-like II"/>
    <property type="match status" value="2"/>
</dbReference>
<evidence type="ECO:0000256" key="1">
    <source>
        <dbReference type="ARBA" id="ARBA00000085"/>
    </source>
</evidence>
<dbReference type="PROSITE" id="PS51257">
    <property type="entry name" value="PROKAR_LIPOPROTEIN"/>
    <property type="match status" value="1"/>
</dbReference>
<comment type="catalytic activity">
    <reaction evidence="1">
        <text>ATP + protein L-histidine = ADP + protein N-phospho-L-histidine.</text>
        <dbReference type="EC" id="2.7.13.3"/>
    </reaction>
</comment>
<dbReference type="InterPro" id="IPR003661">
    <property type="entry name" value="HisK_dim/P_dom"/>
</dbReference>
<dbReference type="Pfam" id="PF02518">
    <property type="entry name" value="HATPase_c"/>
    <property type="match status" value="1"/>
</dbReference>